<dbReference type="Proteomes" id="UP000001514">
    <property type="component" value="Unassembled WGS sequence"/>
</dbReference>
<evidence type="ECO:0000256" key="2">
    <source>
        <dbReference type="ARBA" id="ARBA00022777"/>
    </source>
</evidence>
<dbReference type="GO" id="GO:0005524">
    <property type="term" value="F:ATP binding"/>
    <property type="evidence" value="ECO:0007669"/>
    <property type="project" value="UniProtKB-KW"/>
</dbReference>
<dbReference type="InterPro" id="IPR014721">
    <property type="entry name" value="Ribsml_uS5_D2-typ_fold_subgr"/>
</dbReference>
<keyword evidence="2" id="KW-0808">Transferase</keyword>
<protein>
    <recommendedName>
        <fullName evidence="6">GHMP kinase N-terminal domain-containing protein</fullName>
    </recommendedName>
</protein>
<evidence type="ECO:0000256" key="1">
    <source>
        <dbReference type="ARBA" id="ARBA00022741"/>
    </source>
</evidence>
<dbReference type="InParanoid" id="D8SBH9"/>
<evidence type="ECO:0000313" key="5">
    <source>
        <dbReference type="Proteomes" id="UP000001514"/>
    </source>
</evidence>
<evidence type="ECO:0000313" key="4">
    <source>
        <dbReference type="EMBL" id="EFJ18391.1"/>
    </source>
</evidence>
<dbReference type="EMBL" id="GL377610">
    <property type="protein sequence ID" value="EFJ18391.1"/>
    <property type="molecule type" value="Genomic_DNA"/>
</dbReference>
<dbReference type="SUPFAM" id="SSF54211">
    <property type="entry name" value="Ribosomal protein S5 domain 2-like"/>
    <property type="match status" value="1"/>
</dbReference>
<dbReference type="PANTHER" id="PTHR43527:SF2">
    <property type="entry name" value="4-DIPHOSPHOCYTIDYL-2-C-METHYL-D-ERYTHRITOL KINASE, CHLOROPLASTIC"/>
    <property type="match status" value="1"/>
</dbReference>
<dbReference type="HOGENOM" id="CLU_1130672_0_0_1"/>
<sequence>MVAFSQSLPSATPVAEMLRCDSTVSLSSSILSVDVLAVLGVCISCAVLVGDGCVAETKACLFLNHFLRLVQCSVNHKLLLFIFDLQDVFDEESRVQNRVIEIEGYLGRLGWYHAISIHILEISLRSPRFLSNHRQQDSFAHLRMHLIERNRRRSCLRAMESSGSKKLEINAFLGITSKRPDGYHDLASVFHFLKKLFTQVIKALDLYRKKIGSNTYFWVHLDKRVPSGASLGGGSGNATIALWATN</sequence>
<evidence type="ECO:0000256" key="3">
    <source>
        <dbReference type="ARBA" id="ARBA00022840"/>
    </source>
</evidence>
<dbReference type="KEGG" id="smo:SELMODRAFT_420282"/>
<dbReference type="STRING" id="88036.D8SBH9"/>
<dbReference type="Gramene" id="EFJ18391">
    <property type="protein sequence ID" value="EFJ18391"/>
    <property type="gene ID" value="SELMODRAFT_420282"/>
</dbReference>
<dbReference type="GO" id="GO:0016301">
    <property type="term" value="F:kinase activity"/>
    <property type="evidence" value="ECO:0007669"/>
    <property type="project" value="UniProtKB-KW"/>
</dbReference>
<dbReference type="PANTHER" id="PTHR43527">
    <property type="entry name" value="4-DIPHOSPHOCYTIDYL-2-C-METHYL-D-ERYTHRITOL KINASE, CHLOROPLASTIC"/>
    <property type="match status" value="1"/>
</dbReference>
<keyword evidence="3" id="KW-0067">ATP-binding</keyword>
<dbReference type="AlphaFoldDB" id="D8SBH9"/>
<name>D8SBH9_SELML</name>
<keyword evidence="2" id="KW-0418">Kinase</keyword>
<dbReference type="Gene3D" id="3.30.230.10">
    <property type="match status" value="2"/>
</dbReference>
<keyword evidence="1" id="KW-0547">Nucleotide-binding</keyword>
<organism evidence="5">
    <name type="scientific">Selaginella moellendorffii</name>
    <name type="common">Spikemoss</name>
    <dbReference type="NCBI Taxonomy" id="88036"/>
    <lineage>
        <taxon>Eukaryota</taxon>
        <taxon>Viridiplantae</taxon>
        <taxon>Streptophyta</taxon>
        <taxon>Embryophyta</taxon>
        <taxon>Tracheophyta</taxon>
        <taxon>Lycopodiopsida</taxon>
        <taxon>Selaginellales</taxon>
        <taxon>Selaginellaceae</taxon>
        <taxon>Selaginella</taxon>
    </lineage>
</organism>
<dbReference type="InterPro" id="IPR020568">
    <property type="entry name" value="Ribosomal_Su5_D2-typ_SF"/>
</dbReference>
<reference evidence="4 5" key="1">
    <citation type="journal article" date="2011" name="Science">
        <title>The Selaginella genome identifies genetic changes associated with the evolution of vascular plants.</title>
        <authorList>
            <person name="Banks J.A."/>
            <person name="Nishiyama T."/>
            <person name="Hasebe M."/>
            <person name="Bowman J.L."/>
            <person name="Gribskov M."/>
            <person name="dePamphilis C."/>
            <person name="Albert V.A."/>
            <person name="Aono N."/>
            <person name="Aoyama T."/>
            <person name="Ambrose B.A."/>
            <person name="Ashton N.W."/>
            <person name="Axtell M.J."/>
            <person name="Barker E."/>
            <person name="Barker M.S."/>
            <person name="Bennetzen J.L."/>
            <person name="Bonawitz N.D."/>
            <person name="Chapple C."/>
            <person name="Cheng C."/>
            <person name="Correa L.G."/>
            <person name="Dacre M."/>
            <person name="DeBarry J."/>
            <person name="Dreyer I."/>
            <person name="Elias M."/>
            <person name="Engstrom E.M."/>
            <person name="Estelle M."/>
            <person name="Feng L."/>
            <person name="Finet C."/>
            <person name="Floyd S.K."/>
            <person name="Frommer W.B."/>
            <person name="Fujita T."/>
            <person name="Gramzow L."/>
            <person name="Gutensohn M."/>
            <person name="Harholt J."/>
            <person name="Hattori M."/>
            <person name="Heyl A."/>
            <person name="Hirai T."/>
            <person name="Hiwatashi Y."/>
            <person name="Ishikawa M."/>
            <person name="Iwata M."/>
            <person name="Karol K.G."/>
            <person name="Koehler B."/>
            <person name="Kolukisaoglu U."/>
            <person name="Kubo M."/>
            <person name="Kurata T."/>
            <person name="Lalonde S."/>
            <person name="Li K."/>
            <person name="Li Y."/>
            <person name="Litt A."/>
            <person name="Lyons E."/>
            <person name="Manning G."/>
            <person name="Maruyama T."/>
            <person name="Michael T.P."/>
            <person name="Mikami K."/>
            <person name="Miyazaki S."/>
            <person name="Morinaga S."/>
            <person name="Murata T."/>
            <person name="Mueller-Roeber B."/>
            <person name="Nelson D.R."/>
            <person name="Obara M."/>
            <person name="Oguri Y."/>
            <person name="Olmstead R.G."/>
            <person name="Onodera N."/>
            <person name="Petersen B.L."/>
            <person name="Pils B."/>
            <person name="Prigge M."/>
            <person name="Rensing S.A."/>
            <person name="Riano-Pachon D.M."/>
            <person name="Roberts A.W."/>
            <person name="Sato Y."/>
            <person name="Scheller H.V."/>
            <person name="Schulz B."/>
            <person name="Schulz C."/>
            <person name="Shakirov E.V."/>
            <person name="Shibagaki N."/>
            <person name="Shinohara N."/>
            <person name="Shippen D.E."/>
            <person name="Soerensen I."/>
            <person name="Sotooka R."/>
            <person name="Sugimoto N."/>
            <person name="Sugita M."/>
            <person name="Sumikawa N."/>
            <person name="Tanurdzic M."/>
            <person name="Theissen G."/>
            <person name="Ulvskov P."/>
            <person name="Wakazuki S."/>
            <person name="Weng J.K."/>
            <person name="Willats W.W."/>
            <person name="Wipf D."/>
            <person name="Wolf P.G."/>
            <person name="Yang L."/>
            <person name="Zimmer A.D."/>
            <person name="Zhu Q."/>
            <person name="Mitros T."/>
            <person name="Hellsten U."/>
            <person name="Loque D."/>
            <person name="Otillar R."/>
            <person name="Salamov A."/>
            <person name="Schmutz J."/>
            <person name="Shapiro H."/>
            <person name="Lindquist E."/>
            <person name="Lucas S."/>
            <person name="Rokhsar D."/>
            <person name="Grigoriev I.V."/>
        </authorList>
    </citation>
    <scope>NUCLEOTIDE SEQUENCE [LARGE SCALE GENOMIC DNA]</scope>
</reference>
<gene>
    <name evidence="4" type="ORF">SELMODRAFT_420282</name>
</gene>
<accession>D8SBH9</accession>
<evidence type="ECO:0008006" key="6">
    <source>
        <dbReference type="Google" id="ProtNLM"/>
    </source>
</evidence>
<keyword evidence="5" id="KW-1185">Reference proteome</keyword>
<proteinExistence type="predicted"/>